<gene>
    <name evidence="1" type="ORF">PVK06_002514</name>
</gene>
<proteinExistence type="predicted"/>
<comment type="caution">
    <text evidence="1">The sequence shown here is derived from an EMBL/GenBank/DDBJ whole genome shotgun (WGS) entry which is preliminary data.</text>
</comment>
<sequence length="82" mass="9228">MIIGAIDGKISRSKEYWPIIDGGTREPKAGAVLTNAQQVELEVDKLKELKELKEKNYLFQAIDRSILKAILCKDTPKQILDS</sequence>
<organism evidence="1 2">
    <name type="scientific">Gossypium arboreum</name>
    <name type="common">Tree cotton</name>
    <name type="synonym">Gossypium nanking</name>
    <dbReference type="NCBI Taxonomy" id="29729"/>
    <lineage>
        <taxon>Eukaryota</taxon>
        <taxon>Viridiplantae</taxon>
        <taxon>Streptophyta</taxon>
        <taxon>Embryophyta</taxon>
        <taxon>Tracheophyta</taxon>
        <taxon>Spermatophyta</taxon>
        <taxon>Magnoliopsida</taxon>
        <taxon>eudicotyledons</taxon>
        <taxon>Gunneridae</taxon>
        <taxon>Pentapetalae</taxon>
        <taxon>rosids</taxon>
        <taxon>malvids</taxon>
        <taxon>Malvales</taxon>
        <taxon>Malvaceae</taxon>
        <taxon>Malvoideae</taxon>
        <taxon>Gossypium</taxon>
    </lineage>
</organism>
<name>A0ABR0R3T6_GOSAR</name>
<keyword evidence="2" id="KW-1185">Reference proteome</keyword>
<reference evidence="1 2" key="1">
    <citation type="submission" date="2023-03" db="EMBL/GenBank/DDBJ databases">
        <title>WGS of Gossypium arboreum.</title>
        <authorList>
            <person name="Yu D."/>
        </authorList>
    </citation>
    <scope>NUCLEOTIDE SEQUENCE [LARGE SCALE GENOMIC DNA]</scope>
    <source>
        <tissue evidence="1">Leaf</tissue>
    </source>
</reference>
<evidence type="ECO:0000313" key="2">
    <source>
        <dbReference type="Proteomes" id="UP001358586"/>
    </source>
</evidence>
<dbReference type="EMBL" id="JARKNE010000001">
    <property type="protein sequence ID" value="KAK5846237.1"/>
    <property type="molecule type" value="Genomic_DNA"/>
</dbReference>
<protein>
    <submittedName>
        <fullName evidence="1">Uncharacterized protein</fullName>
    </submittedName>
</protein>
<accession>A0ABR0R3T6</accession>
<evidence type="ECO:0000313" key="1">
    <source>
        <dbReference type="EMBL" id="KAK5846237.1"/>
    </source>
</evidence>
<dbReference type="Proteomes" id="UP001358586">
    <property type="component" value="Chromosome 1"/>
</dbReference>